<reference evidence="2" key="1">
    <citation type="submission" date="2020-10" db="EMBL/GenBank/DDBJ databases">
        <title>Taxonomic study of unclassified bacteria belonging to the class Ktedonobacteria.</title>
        <authorList>
            <person name="Yabe S."/>
            <person name="Wang C.M."/>
            <person name="Zheng Y."/>
            <person name="Sakai Y."/>
            <person name="Cavaletti L."/>
            <person name="Monciardini P."/>
            <person name="Donadio S."/>
        </authorList>
    </citation>
    <scope>NUCLEOTIDE SEQUENCE</scope>
    <source>
        <strain evidence="2">ID150040</strain>
    </source>
</reference>
<organism evidence="2 3">
    <name type="scientific">Reticulibacter mediterranei</name>
    <dbReference type="NCBI Taxonomy" id="2778369"/>
    <lineage>
        <taxon>Bacteria</taxon>
        <taxon>Bacillati</taxon>
        <taxon>Chloroflexota</taxon>
        <taxon>Ktedonobacteria</taxon>
        <taxon>Ktedonobacterales</taxon>
        <taxon>Reticulibacteraceae</taxon>
        <taxon>Reticulibacter</taxon>
    </lineage>
</organism>
<dbReference type="PANTHER" id="PTHR48090:SF7">
    <property type="entry name" value="RFBJ PROTEIN"/>
    <property type="match status" value="1"/>
</dbReference>
<feature type="domain" description="Glycosyltransferase 2-like" evidence="1">
    <location>
        <begin position="24"/>
        <end position="174"/>
    </location>
</feature>
<evidence type="ECO:0000259" key="1">
    <source>
        <dbReference type="Pfam" id="PF00535"/>
    </source>
</evidence>
<comment type="caution">
    <text evidence="2">The sequence shown here is derived from an EMBL/GenBank/DDBJ whole genome shotgun (WGS) entry which is preliminary data.</text>
</comment>
<dbReference type="Gene3D" id="3.90.550.10">
    <property type="entry name" value="Spore Coat Polysaccharide Biosynthesis Protein SpsA, Chain A"/>
    <property type="match status" value="1"/>
</dbReference>
<dbReference type="AlphaFoldDB" id="A0A8J3IMH5"/>
<sequence>MEEQQFVSQVPVDILDIPRSPTISVVIPARNEAQNLRHVLPLIPTSVSEVILVDGHSSDDTIEEALRLMPSIRVIKQSGKGKGDALRAGFAACTGDIIVMLDADGSADPAEIPQFVKALEQGYDFAKGSRFLAGGGSVDITHLRRWGNALLSTFVNVLFGTEFSDLCYGYNAFWKYCLNRVIVDCEGFEVETQLNLRMHETKMKIVEVPSFEHARIHGESNLHAARDGWRVLQTILREWSQKRKTTSTKPVVMQTYQKDMQNATNLSYSFFNFDINIQISVRKKAI</sequence>
<evidence type="ECO:0000313" key="2">
    <source>
        <dbReference type="EMBL" id="GHO92151.1"/>
    </source>
</evidence>
<dbReference type="EMBL" id="BNJK01000001">
    <property type="protein sequence ID" value="GHO92151.1"/>
    <property type="molecule type" value="Genomic_DNA"/>
</dbReference>
<dbReference type="Pfam" id="PF00535">
    <property type="entry name" value="Glycos_transf_2"/>
    <property type="match status" value="1"/>
</dbReference>
<evidence type="ECO:0000313" key="3">
    <source>
        <dbReference type="Proteomes" id="UP000597444"/>
    </source>
</evidence>
<dbReference type="InterPro" id="IPR001173">
    <property type="entry name" value="Glyco_trans_2-like"/>
</dbReference>
<name>A0A8J3IMH5_9CHLR</name>
<dbReference type="CDD" id="cd04179">
    <property type="entry name" value="DPM_DPG-synthase_like"/>
    <property type="match status" value="1"/>
</dbReference>
<accession>A0A8J3IMH5</accession>
<dbReference type="Proteomes" id="UP000597444">
    <property type="component" value="Unassembled WGS sequence"/>
</dbReference>
<dbReference type="SUPFAM" id="SSF53448">
    <property type="entry name" value="Nucleotide-diphospho-sugar transferases"/>
    <property type="match status" value="1"/>
</dbReference>
<keyword evidence="3" id="KW-1185">Reference proteome</keyword>
<gene>
    <name evidence="2" type="ORF">KSF_021990</name>
</gene>
<dbReference type="InterPro" id="IPR029044">
    <property type="entry name" value="Nucleotide-diphossugar_trans"/>
</dbReference>
<dbReference type="PANTHER" id="PTHR48090">
    <property type="entry name" value="UNDECAPRENYL-PHOSPHATE 4-DEOXY-4-FORMAMIDO-L-ARABINOSE TRANSFERASE-RELATED"/>
    <property type="match status" value="1"/>
</dbReference>
<dbReference type="InterPro" id="IPR050256">
    <property type="entry name" value="Glycosyltransferase_2"/>
</dbReference>
<proteinExistence type="predicted"/>
<protein>
    <recommendedName>
        <fullName evidence="1">Glycosyltransferase 2-like domain-containing protein</fullName>
    </recommendedName>
</protein>
<dbReference type="RefSeq" id="WP_220203005.1">
    <property type="nucleotide sequence ID" value="NZ_BNJK01000001.1"/>
</dbReference>